<dbReference type="GeneID" id="65916983"/>
<comment type="caution">
    <text evidence="1">The sequence shown here is derived from an EMBL/GenBank/DDBJ whole genome shotgun (WGS) entry which is preliminary data.</text>
</comment>
<dbReference type="PATRIC" id="fig|913848.6.peg.283"/>
<dbReference type="Proteomes" id="UP000051181">
    <property type="component" value="Unassembled WGS sequence"/>
</dbReference>
<accession>A0A0R1EX83</accession>
<organism evidence="1 2">
    <name type="scientific">Loigolactobacillus coryniformis subsp. coryniformis KCTC 3167 = DSM 20001</name>
    <dbReference type="NCBI Taxonomy" id="913848"/>
    <lineage>
        <taxon>Bacteria</taxon>
        <taxon>Bacillati</taxon>
        <taxon>Bacillota</taxon>
        <taxon>Bacilli</taxon>
        <taxon>Lactobacillales</taxon>
        <taxon>Lactobacillaceae</taxon>
        <taxon>Loigolactobacillus</taxon>
    </lineage>
</organism>
<reference evidence="1 2" key="1">
    <citation type="journal article" date="2015" name="Genome Announc.">
        <title>Expanding the biotechnology potential of lactobacilli through comparative genomics of 213 strains and associated genera.</title>
        <authorList>
            <person name="Sun Z."/>
            <person name="Harris H.M."/>
            <person name="McCann A."/>
            <person name="Guo C."/>
            <person name="Argimon S."/>
            <person name="Zhang W."/>
            <person name="Yang X."/>
            <person name="Jeffery I.B."/>
            <person name="Cooney J.C."/>
            <person name="Kagawa T.F."/>
            <person name="Liu W."/>
            <person name="Song Y."/>
            <person name="Salvetti E."/>
            <person name="Wrobel A."/>
            <person name="Rasinkangas P."/>
            <person name="Parkhill J."/>
            <person name="Rea M.C."/>
            <person name="O'Sullivan O."/>
            <person name="Ritari J."/>
            <person name="Douillard F.P."/>
            <person name="Paul Ross R."/>
            <person name="Yang R."/>
            <person name="Briner A.E."/>
            <person name="Felis G.E."/>
            <person name="de Vos W.M."/>
            <person name="Barrangou R."/>
            <person name="Klaenhammer T.R."/>
            <person name="Caufield P.W."/>
            <person name="Cui Y."/>
            <person name="Zhang H."/>
            <person name="O'Toole P.W."/>
        </authorList>
    </citation>
    <scope>NUCLEOTIDE SEQUENCE [LARGE SCALE GENOMIC DNA]</scope>
    <source>
        <strain evidence="1 2">DSM 20001</strain>
    </source>
</reference>
<protein>
    <submittedName>
        <fullName evidence="1">Uncharacterized protein</fullName>
    </submittedName>
</protein>
<sequence>MNQWIYVVCYQNSTAAAPAFEVLRAYRSEKRAQEIVALLTATPFERHSLTTGHYLYHKIPLA</sequence>
<evidence type="ECO:0000313" key="1">
    <source>
        <dbReference type="EMBL" id="KRK14029.1"/>
    </source>
</evidence>
<dbReference type="AlphaFoldDB" id="A0A0R1EX83"/>
<dbReference type="eggNOG" id="ENOG5030AGD">
    <property type="taxonomic scope" value="Bacteria"/>
</dbReference>
<name>A0A0R1EX83_9LACO</name>
<gene>
    <name evidence="1" type="ORF">FD22_GL000284</name>
</gene>
<proteinExistence type="predicted"/>
<dbReference type="RefSeq" id="WP_010010074.1">
    <property type="nucleotide sequence ID" value="NZ_AZCN01000115.1"/>
</dbReference>
<dbReference type="EMBL" id="AZCN01000115">
    <property type="protein sequence ID" value="KRK14029.1"/>
    <property type="molecule type" value="Genomic_DNA"/>
</dbReference>
<evidence type="ECO:0000313" key="2">
    <source>
        <dbReference type="Proteomes" id="UP000051181"/>
    </source>
</evidence>